<dbReference type="VEuPathDB" id="ToxoDB:EAH_00026830"/>
<dbReference type="Proteomes" id="UP000018050">
    <property type="component" value="Unassembled WGS sequence"/>
</dbReference>
<keyword evidence="2" id="KW-1185">Reference proteome</keyword>
<sequence>MGFGPAIAAPGDREMRPTLDYPEEPLRCSCNHLSAGEGVSGHTRSALVLWLLVHFGCCGERFRSQNVMGKSSLCIYGIRKWEYAQLGIALPCRYSYRTIQKVRICAVVADGNGGRQCLLKWFRESCRLQAGSGNGSERVDIHFTCVVGMRKLHSGQKLSSKCADSDNASSWAQQMVAFPAQLHRLNRSSYKRQYCTLREETMFVLVYSVNAQRSQLEGHIVAGSVKLHSSDAYRSSWFASLQRLNSSVITRVLR</sequence>
<accession>U6GQ14</accession>
<evidence type="ECO:0000313" key="2">
    <source>
        <dbReference type="Proteomes" id="UP000018050"/>
    </source>
</evidence>
<reference evidence="1" key="1">
    <citation type="submission" date="2013-10" db="EMBL/GenBank/DDBJ databases">
        <title>Genomic analysis of the causative agents of coccidiosis in chickens.</title>
        <authorList>
            <person name="Reid A.J."/>
            <person name="Blake D."/>
            <person name="Billington K."/>
            <person name="Browne H."/>
            <person name="Dunn M."/>
            <person name="Hung S."/>
            <person name="Kawahara F."/>
            <person name="Miranda-Saavedra D."/>
            <person name="Mourier T."/>
            <person name="Nagra H."/>
            <person name="Otto T.D."/>
            <person name="Rawlings N."/>
            <person name="Sanchez A."/>
            <person name="Sanders M."/>
            <person name="Subramaniam C."/>
            <person name="Tay Y."/>
            <person name="Dear P."/>
            <person name="Doerig C."/>
            <person name="Gruber A."/>
            <person name="Parkinson J."/>
            <person name="Shirley M."/>
            <person name="Wan K.L."/>
            <person name="Berriman M."/>
            <person name="Tomley F."/>
            <person name="Pain A."/>
        </authorList>
    </citation>
    <scope>NUCLEOTIDE SEQUENCE [LARGE SCALE GENOMIC DNA]</scope>
    <source>
        <strain evidence="1">Houghton</strain>
    </source>
</reference>
<evidence type="ECO:0000313" key="1">
    <source>
        <dbReference type="EMBL" id="CDI82285.1"/>
    </source>
</evidence>
<organism evidence="1 2">
    <name type="scientific">Eimeria acervulina</name>
    <name type="common">Coccidian parasite</name>
    <dbReference type="NCBI Taxonomy" id="5801"/>
    <lineage>
        <taxon>Eukaryota</taxon>
        <taxon>Sar</taxon>
        <taxon>Alveolata</taxon>
        <taxon>Apicomplexa</taxon>
        <taxon>Conoidasida</taxon>
        <taxon>Coccidia</taxon>
        <taxon>Eucoccidiorida</taxon>
        <taxon>Eimeriorina</taxon>
        <taxon>Eimeriidae</taxon>
        <taxon>Eimeria</taxon>
    </lineage>
</organism>
<protein>
    <submittedName>
        <fullName evidence="1">Uncharacterized protein</fullName>
    </submittedName>
</protein>
<reference evidence="1" key="2">
    <citation type="submission" date="2013-10" db="EMBL/GenBank/DDBJ databases">
        <authorList>
            <person name="Aslett M."/>
        </authorList>
    </citation>
    <scope>NUCLEOTIDE SEQUENCE [LARGE SCALE GENOMIC DNA]</scope>
    <source>
        <strain evidence="1">Houghton</strain>
    </source>
</reference>
<dbReference type="AlphaFoldDB" id="U6GQ14"/>
<dbReference type="EMBL" id="HG672229">
    <property type="protein sequence ID" value="CDI82285.1"/>
    <property type="molecule type" value="Genomic_DNA"/>
</dbReference>
<dbReference type="RefSeq" id="XP_013248259.1">
    <property type="nucleotide sequence ID" value="XM_013392805.1"/>
</dbReference>
<proteinExistence type="predicted"/>
<dbReference type="GeneID" id="25270753"/>
<name>U6GQ14_EIMAC</name>
<gene>
    <name evidence="1" type="ORF">EAH_00026830</name>
</gene>